<dbReference type="AlphaFoldDB" id="A7N566"/>
<accession>A7N566</accession>
<dbReference type="KEGG" id="vha:VIBHAR_05703"/>
<sequence>MAPQSNTVQTPSNHEHFAFGEQYSLSNTGLSHSSIKIPLKAHTKATKRYVIYRTLLKLDENVLATKV</sequence>
<name>A7N566_VIBC1</name>
<dbReference type="EMBL" id="CP000790">
    <property type="protein sequence ID" value="ABU73597.1"/>
    <property type="molecule type" value="Genomic_DNA"/>
</dbReference>
<reference evidence="1 2" key="1">
    <citation type="submission" date="2007-08" db="EMBL/GenBank/DDBJ databases">
        <authorList>
            <consortium name="The Vibrio harveyi Genome Sequencing Project"/>
            <person name="Bassler B."/>
            <person name="Clifton S.W."/>
            <person name="Fulton L."/>
            <person name="Delehaunty K."/>
            <person name="Fronick C."/>
            <person name="Harrison M."/>
            <person name="Markivic C."/>
            <person name="Fulton R."/>
            <person name="Tin-Wollam A.-M."/>
            <person name="Shah N."/>
            <person name="Pepin K."/>
            <person name="Nash W."/>
            <person name="Thiruvilangam P."/>
            <person name="Bhonagiri V."/>
            <person name="Waters C."/>
            <person name="Tu K.C."/>
            <person name="Irgon J."/>
            <person name="Wilson R.K."/>
        </authorList>
    </citation>
    <scope>NUCLEOTIDE SEQUENCE [LARGE SCALE GENOMIC DNA]</scope>
    <source>
        <strain evidence="2">ATCC BAA-1116 / BB120</strain>
    </source>
</reference>
<evidence type="ECO:0000313" key="2">
    <source>
        <dbReference type="Proteomes" id="UP000008152"/>
    </source>
</evidence>
<evidence type="ECO:0000313" key="1">
    <source>
        <dbReference type="EMBL" id="ABU73597.1"/>
    </source>
</evidence>
<dbReference type="PATRIC" id="fig|338187.36.peg.4577"/>
<organism evidence="1 2">
    <name type="scientific">Vibrio campbellii (strain ATCC BAA-1116)</name>
    <dbReference type="NCBI Taxonomy" id="2902295"/>
    <lineage>
        <taxon>Bacteria</taxon>
        <taxon>Pseudomonadati</taxon>
        <taxon>Pseudomonadota</taxon>
        <taxon>Gammaproteobacteria</taxon>
        <taxon>Vibrionales</taxon>
        <taxon>Vibrionaceae</taxon>
        <taxon>Vibrio</taxon>
    </lineage>
</organism>
<dbReference type="Proteomes" id="UP000008152">
    <property type="component" value="Chromosome II"/>
</dbReference>
<protein>
    <submittedName>
        <fullName evidence="1">Uncharacterized protein</fullName>
    </submittedName>
</protein>
<proteinExistence type="predicted"/>
<gene>
    <name evidence="1" type="ordered locus">VIBHAR_05703</name>
</gene>